<evidence type="ECO:0000313" key="4">
    <source>
        <dbReference type="Proteomes" id="UP001596237"/>
    </source>
</evidence>
<evidence type="ECO:0000313" key="3">
    <source>
        <dbReference type="EMBL" id="MFC6389982.1"/>
    </source>
</evidence>
<evidence type="ECO:0000256" key="2">
    <source>
        <dbReference type="SAM" id="SignalP"/>
    </source>
</evidence>
<feature type="chain" id="PRO_5045181791" description="Secreted protein" evidence="2">
    <location>
        <begin position="21"/>
        <end position="70"/>
    </location>
</feature>
<keyword evidence="2" id="KW-0732">Signal</keyword>
<comment type="caution">
    <text evidence="3">The sequence shown here is derived from an EMBL/GenBank/DDBJ whole genome shotgun (WGS) entry which is preliminary data.</text>
</comment>
<dbReference type="RefSeq" id="WP_192284537.1">
    <property type="nucleotide sequence ID" value="NZ_JBHSTT010000037.1"/>
</dbReference>
<reference evidence="4" key="1">
    <citation type="journal article" date="2019" name="Int. J. Syst. Evol. Microbiol.">
        <title>The Global Catalogue of Microorganisms (GCM) 10K type strain sequencing project: providing services to taxonomists for standard genome sequencing and annotation.</title>
        <authorList>
            <consortium name="The Broad Institute Genomics Platform"/>
            <consortium name="The Broad Institute Genome Sequencing Center for Infectious Disease"/>
            <person name="Wu L."/>
            <person name="Ma J."/>
        </authorList>
    </citation>
    <scope>NUCLEOTIDE SEQUENCE [LARGE SCALE GENOMIC DNA]</scope>
    <source>
        <strain evidence="4">CCUG 36916</strain>
    </source>
</reference>
<dbReference type="Proteomes" id="UP001596237">
    <property type="component" value="Unassembled WGS sequence"/>
</dbReference>
<accession>A0ABW1WQ81</accession>
<feature type="compositionally biased region" description="Basic and acidic residues" evidence="1">
    <location>
        <begin position="60"/>
        <end position="70"/>
    </location>
</feature>
<feature type="signal peptide" evidence="2">
    <location>
        <begin position="1"/>
        <end position="20"/>
    </location>
</feature>
<sequence>MRKPILVISAALALCLSFDAARSQGFPGATVGIPLGSPDAFGSMTRQQVEPPAEPSVRPEAARPDRRAGP</sequence>
<evidence type="ECO:0008006" key="5">
    <source>
        <dbReference type="Google" id="ProtNLM"/>
    </source>
</evidence>
<proteinExistence type="predicted"/>
<organism evidence="3 4">
    <name type="scientific">Methylorubrum zatmanii</name>
    <dbReference type="NCBI Taxonomy" id="29429"/>
    <lineage>
        <taxon>Bacteria</taxon>
        <taxon>Pseudomonadati</taxon>
        <taxon>Pseudomonadota</taxon>
        <taxon>Alphaproteobacteria</taxon>
        <taxon>Hyphomicrobiales</taxon>
        <taxon>Methylobacteriaceae</taxon>
        <taxon>Methylorubrum</taxon>
    </lineage>
</organism>
<dbReference type="EMBL" id="JBHSTT010000037">
    <property type="protein sequence ID" value="MFC6389982.1"/>
    <property type="molecule type" value="Genomic_DNA"/>
</dbReference>
<keyword evidence="4" id="KW-1185">Reference proteome</keyword>
<gene>
    <name evidence="3" type="ORF">ACFQDP_11660</name>
</gene>
<name>A0ABW1WQ81_9HYPH</name>
<feature type="region of interest" description="Disordered" evidence="1">
    <location>
        <begin position="38"/>
        <end position="70"/>
    </location>
</feature>
<evidence type="ECO:0000256" key="1">
    <source>
        <dbReference type="SAM" id="MobiDB-lite"/>
    </source>
</evidence>
<protein>
    <recommendedName>
        <fullName evidence="5">Secreted protein</fullName>
    </recommendedName>
</protein>